<dbReference type="Gene3D" id="3.60.10.10">
    <property type="entry name" value="Endonuclease/exonuclease/phosphatase"/>
    <property type="match status" value="1"/>
</dbReference>
<dbReference type="Gene3D" id="3.30.420.10">
    <property type="entry name" value="Ribonuclease H-like superfamily/Ribonuclease H"/>
    <property type="match status" value="1"/>
</dbReference>
<name>A0ABP0LMD6_9DINO</name>
<dbReference type="SUPFAM" id="SSF53098">
    <property type="entry name" value="Ribonuclease H-like"/>
    <property type="match status" value="1"/>
</dbReference>
<keyword evidence="4" id="KW-1185">Reference proteome</keyword>
<organism evidence="3 4">
    <name type="scientific">Durusdinium trenchii</name>
    <dbReference type="NCBI Taxonomy" id="1381693"/>
    <lineage>
        <taxon>Eukaryota</taxon>
        <taxon>Sar</taxon>
        <taxon>Alveolata</taxon>
        <taxon>Dinophyceae</taxon>
        <taxon>Suessiales</taxon>
        <taxon>Symbiodiniaceae</taxon>
        <taxon>Durusdinium</taxon>
    </lineage>
</organism>
<dbReference type="PROSITE" id="PS50879">
    <property type="entry name" value="RNASE_H_1"/>
    <property type="match status" value="1"/>
</dbReference>
<accession>A0ABP0LMD6</accession>
<dbReference type="InterPro" id="IPR036397">
    <property type="entry name" value="RNaseH_sf"/>
</dbReference>
<dbReference type="InterPro" id="IPR002156">
    <property type="entry name" value="RNaseH_domain"/>
</dbReference>
<comment type="caution">
    <text evidence="3">The sequence shown here is derived from an EMBL/GenBank/DDBJ whole genome shotgun (WGS) entry which is preliminary data.</text>
</comment>
<sequence length="1468" mass="166610">MPGSLDMIAAFHFVCWGVLSTTSLSGIFREVVLDQGRWDEQFQIAVSDMGIPQPTRLVLVAAQPPESNFKHMMAMSDDLFHSGFRFFLLNWPVKQTSSYVVVPCPEYCSFDYLTTFLGLGELCKDDICVLRCLVPRGPSTYTSGESITMPTGTYCRFEFYAPEEVACVPYVLPQGELQLLQRSVRRFRIDHGSSAFCREPTCGLPPPGNPVDTGELQVHWLGHDFQKLDDWRVVDSGIQVFDYPSCSLHLSDFVLPCQPRGGQILTLADKVIGREIQMPDFSPLHHSLSQQWVDAEIQWTPFIEQLSPDLQAEAAELLLDLPPHVDYLEIFTDGSFSTGTEDRLAGWSLLIFGHRGPERYIIGYDWGLVSVDPMDPTWTGAESSNAKSAEVAALIRAIEWLFAHPQRCTCKLRFDSQLAGYSGNGDYNINPSDRQLRLLRALVQAYQTSAANSSRLSWEHVKGHSGNLGNEMADIFAKNAFLGQQELRDQPRPDYAPFVFGYRFPIESFWLYYCNLAPGTPLLQNAMLHLPGVHIGGDAIDRLPENLVTPPDHKMKQKQLSVFAATYNVMTLGPRGGSLFVQYLREQAVAHGLDILFLQETRSRHDQLVISATHYRYTAAAKDGVGGVEIWLTRERRKTGHAAFDKATTQVLHAAAQCLLLKTTLQGVTLLLLTFHAPHSGRGRHDIELFWQSLTSLVRPYVQKFPNLIVGADANAHFATELDGHIGYAGLEHATDHGGDCFRRFLLDFDLFIPSTFEHIHRGSHQTWWSFSAHKGARCDYFAVPKSWSTSFFQTEVKTSLDEGKAGIDHLPLTMHCKILFCTSVRVRSKEGFDRRSLQEATKEQIQGVLRDVQIPAWHEGIDQHAMKLVRQIHDRLCQEFPPKKGPRKSYISEAAWQIRSMRLRLRREAIKQKHMVDCLSLSWALDCWKGTRVLDLRELFLQGLRLYKSIQQTRQQSAETTKTLKRKLRADRTESLEQLAKAEPQMSQREFAQALQALGDNLWTHMKSSLYVGESTLVSKKTALIRQQKLYFRNQIADGNSVLSSSDRLRLKKRACELSVLLDPVMPIWADDLALAFDSQSPTECLWRYCPEVGEFFPLQQNWLQLFDYVTASPMRWKRTIRKLQARAIAVQKLDVEWMLWHQDIRDRCEPAVNSRAKTRRKSLLRHPHMQAAGPRCQEPQGHVPAMTTEVLRLQAEWTAALRSEEVTTPLLERLRLVTTTTFLYLEEIHDAFDVWVAQQGESTTLSTLAIFGQFRRMAEAEWLLSGVDTAVAADETIHEFFQREAGLMHELHVPIPRAVRYSPKVFAHLFSGARRKGDFQQHVEALHAMAISVDIIFDLTWGNLLQPTTFDLFSRAMHERVLTGFLSGPPCETWSRARAANMEGPRVLRSRDRLQGCTFLTRRETEQVSIGNQLLGVTLRFFLIALITGALAILEHPACPDDDMSLPSIWYLEVIGCLLRFPGCEA</sequence>
<dbReference type="Proteomes" id="UP001642464">
    <property type="component" value="Unassembled WGS sequence"/>
</dbReference>
<evidence type="ECO:0000256" key="1">
    <source>
        <dbReference type="SAM" id="SignalP"/>
    </source>
</evidence>
<keyword evidence="1" id="KW-0732">Signal</keyword>
<feature type="domain" description="RNase H type-1" evidence="2">
    <location>
        <begin position="324"/>
        <end position="482"/>
    </location>
</feature>
<dbReference type="InterPro" id="IPR012337">
    <property type="entry name" value="RNaseH-like_sf"/>
</dbReference>
<evidence type="ECO:0000259" key="2">
    <source>
        <dbReference type="PROSITE" id="PS50879"/>
    </source>
</evidence>
<dbReference type="Pfam" id="PF00075">
    <property type="entry name" value="RNase_H"/>
    <property type="match status" value="1"/>
</dbReference>
<evidence type="ECO:0000313" key="4">
    <source>
        <dbReference type="Proteomes" id="UP001642464"/>
    </source>
</evidence>
<feature type="signal peptide" evidence="1">
    <location>
        <begin position="1"/>
        <end position="20"/>
    </location>
</feature>
<dbReference type="EMBL" id="CAXAMM010017091">
    <property type="protein sequence ID" value="CAK9040348.1"/>
    <property type="molecule type" value="Genomic_DNA"/>
</dbReference>
<protein>
    <submittedName>
        <fullName evidence="3">RNase H domain-containing protein</fullName>
    </submittedName>
</protein>
<evidence type="ECO:0000313" key="3">
    <source>
        <dbReference type="EMBL" id="CAK9040348.1"/>
    </source>
</evidence>
<gene>
    <name evidence="3" type="ORF">SCF082_LOCUS23494</name>
</gene>
<dbReference type="InterPro" id="IPR036691">
    <property type="entry name" value="Endo/exonu/phosph_ase_sf"/>
</dbReference>
<proteinExistence type="predicted"/>
<reference evidence="3 4" key="1">
    <citation type="submission" date="2024-02" db="EMBL/GenBank/DDBJ databases">
        <authorList>
            <person name="Chen Y."/>
            <person name="Shah S."/>
            <person name="Dougan E. K."/>
            <person name="Thang M."/>
            <person name="Chan C."/>
        </authorList>
    </citation>
    <scope>NUCLEOTIDE SEQUENCE [LARGE SCALE GENOMIC DNA]</scope>
</reference>
<feature type="chain" id="PRO_5047278449" evidence="1">
    <location>
        <begin position="21"/>
        <end position="1468"/>
    </location>
</feature>
<dbReference type="SUPFAM" id="SSF56219">
    <property type="entry name" value="DNase I-like"/>
    <property type="match status" value="1"/>
</dbReference>